<dbReference type="GO" id="GO:0033503">
    <property type="term" value="C:HULC complex"/>
    <property type="evidence" value="ECO:0007669"/>
    <property type="project" value="TreeGrafter"/>
</dbReference>
<evidence type="ECO:0000256" key="12">
    <source>
        <dbReference type="ARBA" id="ARBA00023242"/>
    </source>
</evidence>
<feature type="coiled-coil region" evidence="15">
    <location>
        <begin position="573"/>
        <end position="614"/>
    </location>
</feature>
<evidence type="ECO:0000256" key="15">
    <source>
        <dbReference type="SAM" id="Coils"/>
    </source>
</evidence>
<accession>A0A8B9ABF0</accession>
<reference evidence="18" key="2">
    <citation type="submission" date="2025-08" db="UniProtKB">
        <authorList>
            <consortium name="RefSeq"/>
        </authorList>
    </citation>
    <scope>IDENTIFICATION</scope>
    <source>
        <tissue evidence="18">Young leaves</tissue>
    </source>
</reference>
<evidence type="ECO:0000256" key="2">
    <source>
        <dbReference type="ARBA" id="ARBA00004123"/>
    </source>
</evidence>
<organism evidence="17 18">
    <name type="scientific">Phoenix dactylifera</name>
    <name type="common">Date palm</name>
    <dbReference type="NCBI Taxonomy" id="42345"/>
    <lineage>
        <taxon>Eukaryota</taxon>
        <taxon>Viridiplantae</taxon>
        <taxon>Streptophyta</taxon>
        <taxon>Embryophyta</taxon>
        <taxon>Tracheophyta</taxon>
        <taxon>Spermatophyta</taxon>
        <taxon>Magnoliopsida</taxon>
        <taxon>Liliopsida</taxon>
        <taxon>Arecaceae</taxon>
        <taxon>Coryphoideae</taxon>
        <taxon>Phoeniceae</taxon>
        <taxon>Phoenix</taxon>
    </lineage>
</organism>
<proteinExistence type="inferred from homology"/>
<keyword evidence="17" id="KW-1185">Reference proteome</keyword>
<dbReference type="GO" id="GO:0006325">
    <property type="term" value="P:chromatin organization"/>
    <property type="evidence" value="ECO:0007669"/>
    <property type="project" value="UniProtKB-KW"/>
</dbReference>
<dbReference type="PANTHER" id="PTHR23163">
    <property type="entry name" value="RING FINGER PROTEIN-RELATED"/>
    <property type="match status" value="1"/>
</dbReference>
<dbReference type="GO" id="GO:0008270">
    <property type="term" value="F:zinc ion binding"/>
    <property type="evidence" value="ECO:0007669"/>
    <property type="project" value="UniProtKB-KW"/>
</dbReference>
<name>A0A8B9ABF0_PHODC</name>
<evidence type="ECO:0000256" key="11">
    <source>
        <dbReference type="ARBA" id="ARBA00023054"/>
    </source>
</evidence>
<keyword evidence="6 14" id="KW-0479">Metal-binding</keyword>
<gene>
    <name evidence="18" type="primary">LOC103712920</name>
</gene>
<comment type="pathway">
    <text evidence="3 14">Protein modification; protein ubiquitination.</text>
</comment>
<reference evidence="17" key="1">
    <citation type="journal article" date="2019" name="Nat. Commun.">
        <title>Genome-wide association mapping of date palm fruit traits.</title>
        <authorList>
            <person name="Hazzouri K.M."/>
            <person name="Gros-Balthazard M."/>
            <person name="Flowers J.M."/>
            <person name="Copetti D."/>
            <person name="Lemansour A."/>
            <person name="Lebrun M."/>
            <person name="Masmoudi K."/>
            <person name="Ferrand S."/>
            <person name="Dhar M.I."/>
            <person name="Fresquez Z.A."/>
            <person name="Rosas U."/>
            <person name="Zhang J."/>
            <person name="Talag J."/>
            <person name="Lee S."/>
            <person name="Kudrna D."/>
            <person name="Powell R.F."/>
            <person name="Leitch I.J."/>
            <person name="Krueger R.R."/>
            <person name="Wing R.A."/>
            <person name="Amiri K.M.A."/>
            <person name="Purugganan M.D."/>
        </authorList>
    </citation>
    <scope>NUCLEOTIDE SEQUENCE [LARGE SCALE GENOMIC DNA]</scope>
    <source>
        <strain evidence="17">cv. Khalas</strain>
    </source>
</reference>
<evidence type="ECO:0000256" key="8">
    <source>
        <dbReference type="ARBA" id="ARBA00022786"/>
    </source>
</evidence>
<dbReference type="GO" id="GO:0016567">
    <property type="term" value="P:protein ubiquitination"/>
    <property type="evidence" value="ECO:0007669"/>
    <property type="project" value="UniProtKB-UniRule"/>
</dbReference>
<evidence type="ECO:0000256" key="10">
    <source>
        <dbReference type="ARBA" id="ARBA00022853"/>
    </source>
</evidence>
<keyword evidence="12 14" id="KW-0539">Nucleus</keyword>
<feature type="domain" description="RING-type" evidence="16">
    <location>
        <begin position="818"/>
        <end position="856"/>
    </location>
</feature>
<dbReference type="CDD" id="cd16499">
    <property type="entry name" value="RING-HC_Bre1-like"/>
    <property type="match status" value="1"/>
</dbReference>
<dbReference type="GeneID" id="103712920"/>
<dbReference type="OrthoDB" id="10266039at2759"/>
<evidence type="ECO:0000256" key="13">
    <source>
        <dbReference type="PROSITE-ProRule" id="PRU00175"/>
    </source>
</evidence>
<feature type="coiled-coil region" evidence="15">
    <location>
        <begin position="502"/>
        <end position="536"/>
    </location>
</feature>
<evidence type="ECO:0000313" key="17">
    <source>
        <dbReference type="Proteomes" id="UP000228380"/>
    </source>
</evidence>
<evidence type="ECO:0000259" key="16">
    <source>
        <dbReference type="PROSITE" id="PS50089"/>
    </source>
</evidence>
<feature type="coiled-coil region" evidence="15">
    <location>
        <begin position="29"/>
        <end position="63"/>
    </location>
</feature>
<evidence type="ECO:0000256" key="3">
    <source>
        <dbReference type="ARBA" id="ARBA00004906"/>
    </source>
</evidence>
<dbReference type="InterPro" id="IPR013956">
    <property type="entry name" value="E3_ubiquit_lig_Bre1"/>
</dbReference>
<keyword evidence="9 14" id="KW-0862">Zinc</keyword>
<dbReference type="Pfam" id="PF13920">
    <property type="entry name" value="zf-C3HC4_3"/>
    <property type="match status" value="1"/>
</dbReference>
<keyword evidence="11 14" id="KW-0175">Coiled coil</keyword>
<dbReference type="EC" id="2.3.2.27" evidence="14"/>
<evidence type="ECO:0000313" key="18">
    <source>
        <dbReference type="RefSeq" id="XP_038983052.1"/>
    </source>
</evidence>
<dbReference type="PANTHER" id="PTHR23163:SF8">
    <property type="entry name" value="E3 UBIQUITIN-PROTEIN LIGASE BRE1-LIKE 2"/>
    <property type="match status" value="1"/>
</dbReference>
<dbReference type="Gene3D" id="3.30.40.10">
    <property type="entry name" value="Zinc/RING finger domain, C3HC4 (zinc finger)"/>
    <property type="match status" value="1"/>
</dbReference>
<evidence type="ECO:0000256" key="4">
    <source>
        <dbReference type="ARBA" id="ARBA00005555"/>
    </source>
</evidence>
<sequence length="870" mass="99788">MASGKRENEARGHGLGDQNEQALFLQVDAAVLHHQNQRLVQQLEAQKAEMHTLEGKFKDLREEQDSYDKTLISVNKMWNQLVDDLVLLGVRAGGDLRYLQALDREDLRTDALASCPPEDTFLCRLLRAGPVEKHEGNGAIKYVQEALALRHSATLDLMKHVQETIAARQAKNDCLAMALHGKLSSEDAILQVQKLNDYMGEVANNMRQAINVLHQKHKQYTDEINKYLERYSREQSEIKCLSGELEESMAELEESRRKLVILQMQKHGTSVMSASVANAVNGSGSPDKPADRTVGLRELKNSVEEAKTLAASRLFELQEAQEKNLNMSKQVEDLQNKLKDDKYIVTSKPYSLLSDKLQHLNMELEQYKGLMESLQAERNHMLRREKELNAKAESADAAKISLSTYQAKIEELELQIQKFIAERNDLEIKLEEAVQDSGRKDIKDEIHVMASALYKEMEMLETQLTRSKIAARDALKSREDADSLRAVLDRKISEHKILSDKCAEQMGEIKSYKAQIEKLEKEKQELQIFLDMYAQECFDTRTIMEIKESEHRARAQAEILKTLLDEHSLELRVKAANEAEAACQQRLSTAEAEIAELQTKLDASERDVWELKEAIKIKDAEGKAYISEIETIGQAYEDMQTQNQHLLQQVADRDDYNIKLVSDSVKMKQTYSSLLSEKQAKAKQLQQINGSLEFYKMKVARGEEQMKIYVAQACKASLENRHLSINLDKATVELADAEKELMWLRSTYDDSQKEYERNQKRIADLRLELERERNERKRLAEELEEVKTEVMEMSSENEETTIQKLQDEIKECKAILKCGVCFDRPKEVVITKCFHLFCYPCIQRNLEIRHRKCPGCGTPFGQSDVREVKI</sequence>
<evidence type="ECO:0000256" key="14">
    <source>
        <dbReference type="RuleBase" id="RU365038"/>
    </source>
</evidence>
<evidence type="ECO:0000256" key="5">
    <source>
        <dbReference type="ARBA" id="ARBA00022679"/>
    </source>
</evidence>
<evidence type="ECO:0000256" key="7">
    <source>
        <dbReference type="ARBA" id="ARBA00022771"/>
    </source>
</evidence>
<dbReference type="PROSITE" id="PS00518">
    <property type="entry name" value="ZF_RING_1"/>
    <property type="match status" value="1"/>
</dbReference>
<dbReference type="GO" id="GO:0061630">
    <property type="term" value="F:ubiquitin protein ligase activity"/>
    <property type="evidence" value="ECO:0007669"/>
    <property type="project" value="UniProtKB-EC"/>
</dbReference>
<comment type="similarity">
    <text evidence="4 14">Belongs to the BRE1 family.</text>
</comment>
<dbReference type="GO" id="GO:0005634">
    <property type="term" value="C:nucleus"/>
    <property type="evidence" value="ECO:0007669"/>
    <property type="project" value="UniProtKB-SubCell"/>
</dbReference>
<evidence type="ECO:0000256" key="6">
    <source>
        <dbReference type="ARBA" id="ARBA00022723"/>
    </source>
</evidence>
<evidence type="ECO:0000256" key="9">
    <source>
        <dbReference type="ARBA" id="ARBA00022833"/>
    </source>
</evidence>
<comment type="subcellular location">
    <subcellularLocation>
        <location evidence="2 14">Nucleus</location>
    </subcellularLocation>
</comment>
<protein>
    <recommendedName>
        <fullName evidence="14">E3 ubiquitin protein ligase</fullName>
        <ecNumber evidence="14">2.3.2.27</ecNumber>
    </recommendedName>
</protein>
<comment type="catalytic activity">
    <reaction evidence="1 14">
        <text>S-ubiquitinyl-[E2 ubiquitin-conjugating enzyme]-L-cysteine + [acceptor protein]-L-lysine = [E2 ubiquitin-conjugating enzyme]-L-cysteine + N(6)-ubiquitinyl-[acceptor protein]-L-lysine.</text>
        <dbReference type="EC" id="2.3.2.27"/>
    </reaction>
</comment>
<dbReference type="Proteomes" id="UP000228380">
    <property type="component" value="Chromosome 6"/>
</dbReference>
<dbReference type="InterPro" id="IPR017907">
    <property type="entry name" value="Znf_RING_CS"/>
</dbReference>
<dbReference type="UniPathway" id="UPA00143"/>
<dbReference type="AlphaFoldDB" id="A0A8B9ABF0"/>
<keyword evidence="10 14" id="KW-0156">Chromatin regulator</keyword>
<evidence type="ECO:0000256" key="1">
    <source>
        <dbReference type="ARBA" id="ARBA00000900"/>
    </source>
</evidence>
<dbReference type="InterPro" id="IPR001841">
    <property type="entry name" value="Znf_RING"/>
</dbReference>
<feature type="coiled-coil region" evidence="15">
    <location>
        <begin position="720"/>
        <end position="815"/>
    </location>
</feature>
<dbReference type="InterPro" id="IPR013083">
    <property type="entry name" value="Znf_RING/FYVE/PHD"/>
</dbReference>
<keyword evidence="5 14" id="KW-0808">Transferase</keyword>
<feature type="coiled-coil region" evidence="15">
    <location>
        <begin position="203"/>
        <end position="265"/>
    </location>
</feature>
<dbReference type="SMART" id="SM00184">
    <property type="entry name" value="RING"/>
    <property type="match status" value="1"/>
</dbReference>
<dbReference type="SUPFAM" id="SSF57850">
    <property type="entry name" value="RING/U-box"/>
    <property type="match status" value="1"/>
</dbReference>
<keyword evidence="7 13" id="KW-0863">Zinc-finger</keyword>
<feature type="coiled-coil region" evidence="15">
    <location>
        <begin position="317"/>
        <end position="436"/>
    </location>
</feature>
<dbReference type="RefSeq" id="XP_038983052.1">
    <property type="nucleotide sequence ID" value="XM_039127124.1"/>
</dbReference>
<keyword evidence="8 14" id="KW-0833">Ubl conjugation pathway</keyword>
<dbReference type="PROSITE" id="PS50089">
    <property type="entry name" value="ZF_RING_2"/>
    <property type="match status" value="1"/>
</dbReference>